<dbReference type="Proteomes" id="UP000192727">
    <property type="component" value="Chromosome"/>
</dbReference>
<evidence type="ECO:0000313" key="2">
    <source>
        <dbReference type="Proteomes" id="UP000192727"/>
    </source>
</evidence>
<dbReference type="EMBL" id="CP020557">
    <property type="protein sequence ID" value="ARF70050.1"/>
    <property type="molecule type" value="Genomic_DNA"/>
</dbReference>
<reference evidence="1 2" key="1">
    <citation type="submission" date="2017-03" db="EMBL/GenBank/DDBJ databases">
        <title>Paenibacillus larvae genome sequencing.</title>
        <authorList>
            <person name="Dingman D.W."/>
        </authorList>
    </citation>
    <scope>NUCLEOTIDE SEQUENCE [LARGE SCALE GENOMIC DNA]</scope>
    <source>
        <strain evidence="1 2">SAG 10367</strain>
    </source>
</reference>
<dbReference type="AlphaFoldDB" id="A0A1V0UYP1"/>
<organism evidence="1 2">
    <name type="scientific">Paenibacillus larvae subsp. pulvifaciens</name>
    <dbReference type="NCBI Taxonomy" id="1477"/>
    <lineage>
        <taxon>Bacteria</taxon>
        <taxon>Bacillati</taxon>
        <taxon>Bacillota</taxon>
        <taxon>Bacilli</taxon>
        <taxon>Bacillales</taxon>
        <taxon>Paenibacillaceae</taxon>
        <taxon>Paenibacillus</taxon>
    </lineage>
</organism>
<protein>
    <submittedName>
        <fullName evidence="1">Uncharacterized protein</fullName>
    </submittedName>
</protein>
<dbReference type="GeneID" id="64219235"/>
<dbReference type="RefSeq" id="WP_077995435.1">
    <property type="nucleotide sequence ID" value="NZ_CP019794.1"/>
</dbReference>
<sequence length="61" mass="7312">MKPAVQEDLVSKYMLQFCYNCEKNHECTTEEHCRHCFAEQGLHEAEHEQNETKRLLHMVYA</sequence>
<accession>A0A1V0UYP1</accession>
<proteinExistence type="predicted"/>
<evidence type="ECO:0000313" key="1">
    <source>
        <dbReference type="EMBL" id="ARF70050.1"/>
    </source>
</evidence>
<name>A0A1V0UYP1_9BACL</name>
<gene>
    <name evidence="1" type="ORF">B7C51_22665</name>
</gene>